<dbReference type="GO" id="GO:0004190">
    <property type="term" value="F:aspartic-type endopeptidase activity"/>
    <property type="evidence" value="ECO:0007669"/>
    <property type="project" value="InterPro"/>
</dbReference>
<dbReference type="PROSITE" id="PS00141">
    <property type="entry name" value="ASP_PROTEASE"/>
    <property type="match status" value="1"/>
</dbReference>
<feature type="compositionally biased region" description="Basic and acidic residues" evidence="4">
    <location>
        <begin position="57"/>
        <end position="76"/>
    </location>
</feature>
<dbReference type="Pfam" id="PF07534">
    <property type="entry name" value="TLD"/>
    <property type="match status" value="1"/>
</dbReference>
<dbReference type="SUPFAM" id="SSF57756">
    <property type="entry name" value="Retrovirus zinc finger-like domains"/>
    <property type="match status" value="1"/>
</dbReference>
<dbReference type="EnsemblMetazoa" id="G31183.1">
    <property type="protein sequence ID" value="G31183.1:cds"/>
    <property type="gene ID" value="G31183"/>
</dbReference>
<dbReference type="SUPFAM" id="SSF50630">
    <property type="entry name" value="Acid proteases"/>
    <property type="match status" value="1"/>
</dbReference>
<dbReference type="PANTHER" id="PTHR14241:SF32">
    <property type="entry name" value="VWFA DOMAIN-CONTAINING PROTEIN-RELATED"/>
    <property type="match status" value="1"/>
</dbReference>
<proteinExistence type="inferred from homology"/>
<evidence type="ECO:0000256" key="2">
    <source>
        <dbReference type="ARBA" id="ARBA00022801"/>
    </source>
</evidence>
<feature type="domain" description="TLDc" evidence="7">
    <location>
        <begin position="344"/>
        <end position="519"/>
    </location>
</feature>
<comment type="similarity">
    <text evidence="1">Belongs to the IFI44 family.</text>
</comment>
<dbReference type="PROSITE" id="PS51886">
    <property type="entry name" value="TLDC"/>
    <property type="match status" value="1"/>
</dbReference>
<organism evidence="8 9">
    <name type="scientific">Magallana gigas</name>
    <name type="common">Pacific oyster</name>
    <name type="synonym">Crassostrea gigas</name>
    <dbReference type="NCBI Taxonomy" id="29159"/>
    <lineage>
        <taxon>Eukaryota</taxon>
        <taxon>Metazoa</taxon>
        <taxon>Spiralia</taxon>
        <taxon>Lophotrochozoa</taxon>
        <taxon>Mollusca</taxon>
        <taxon>Bivalvia</taxon>
        <taxon>Autobranchia</taxon>
        <taxon>Pteriomorphia</taxon>
        <taxon>Ostreida</taxon>
        <taxon>Ostreoidea</taxon>
        <taxon>Ostreidae</taxon>
        <taxon>Magallana</taxon>
    </lineage>
</organism>
<keyword evidence="2" id="KW-0378">Hydrolase</keyword>
<dbReference type="GO" id="GO:0008270">
    <property type="term" value="F:zinc ion binding"/>
    <property type="evidence" value="ECO:0007669"/>
    <property type="project" value="UniProtKB-KW"/>
</dbReference>
<dbReference type="InterPro" id="IPR006571">
    <property type="entry name" value="TLDc_dom"/>
</dbReference>
<dbReference type="InterPro" id="IPR021109">
    <property type="entry name" value="Peptidase_aspartic_dom_sf"/>
</dbReference>
<dbReference type="CDD" id="cd00303">
    <property type="entry name" value="retropepsin_like"/>
    <property type="match status" value="1"/>
</dbReference>
<keyword evidence="3" id="KW-0862">Zinc</keyword>
<dbReference type="Gene3D" id="2.40.70.10">
    <property type="entry name" value="Acid Proteases"/>
    <property type="match status" value="1"/>
</dbReference>
<feature type="compositionally biased region" description="Basic residues" evidence="4">
    <location>
        <begin position="77"/>
        <end position="91"/>
    </location>
</feature>
<dbReference type="PROSITE" id="PS50158">
    <property type="entry name" value="ZF_CCHC"/>
    <property type="match status" value="1"/>
</dbReference>
<dbReference type="SMART" id="SM00343">
    <property type="entry name" value="ZnF_C2HC"/>
    <property type="match status" value="1"/>
</dbReference>
<evidence type="ECO:0000259" key="6">
    <source>
        <dbReference type="PROSITE" id="PS50175"/>
    </source>
</evidence>
<dbReference type="PROSITE" id="PS50175">
    <property type="entry name" value="ASP_PROT_RETROV"/>
    <property type="match status" value="1"/>
</dbReference>
<dbReference type="SUPFAM" id="SSF52540">
    <property type="entry name" value="P-loop containing nucleoside triphosphate hydrolases"/>
    <property type="match status" value="1"/>
</dbReference>
<reference evidence="8" key="1">
    <citation type="submission" date="2022-08" db="UniProtKB">
        <authorList>
            <consortium name="EnsemblMetazoa"/>
        </authorList>
    </citation>
    <scope>IDENTIFICATION</scope>
    <source>
        <strain evidence="8">05x7-T-G4-1.051#20</strain>
    </source>
</reference>
<evidence type="ECO:0008006" key="10">
    <source>
        <dbReference type="Google" id="ProtNLM"/>
    </source>
</evidence>
<dbReference type="SMART" id="SM00584">
    <property type="entry name" value="TLDc"/>
    <property type="match status" value="1"/>
</dbReference>
<protein>
    <recommendedName>
        <fullName evidence="10">Interferon-induced protein 44-like protein</fullName>
    </recommendedName>
</protein>
<dbReference type="InterPro" id="IPR036875">
    <property type="entry name" value="Znf_CCHC_sf"/>
</dbReference>
<evidence type="ECO:0000256" key="4">
    <source>
        <dbReference type="SAM" id="MobiDB-lite"/>
    </source>
</evidence>
<keyword evidence="3" id="KW-0863">Zinc-finger</keyword>
<dbReference type="GO" id="GO:0006508">
    <property type="term" value="P:proteolysis"/>
    <property type="evidence" value="ECO:0007669"/>
    <property type="project" value="InterPro"/>
</dbReference>
<evidence type="ECO:0000256" key="1">
    <source>
        <dbReference type="ARBA" id="ARBA00009243"/>
    </source>
</evidence>
<keyword evidence="3" id="KW-0479">Metal-binding</keyword>
<evidence type="ECO:0000259" key="7">
    <source>
        <dbReference type="PROSITE" id="PS51886"/>
    </source>
</evidence>
<dbReference type="Pfam" id="PF13975">
    <property type="entry name" value="gag-asp_proteas"/>
    <property type="match status" value="1"/>
</dbReference>
<dbReference type="AlphaFoldDB" id="A0A8W8M9H6"/>
<evidence type="ECO:0000256" key="3">
    <source>
        <dbReference type="PROSITE-ProRule" id="PRU00047"/>
    </source>
</evidence>
<dbReference type="Pfam" id="PF00098">
    <property type="entry name" value="zf-CCHC"/>
    <property type="match status" value="1"/>
</dbReference>
<sequence length="804" mass="91244">MQTLQDKIESLEKRIEEKGKNQSVLEGHRFANTQRSGKVKCYKCSEEGHIRRNCPKLKRERDSSTRRSEQPKEGNARRIRGKQRRKNRKSSKGNVGASNLCEEAGIFIDSEVNGLKTKLLIDTGASLTLLSKRIYDNLPDKPVLEESRQVITSASGSRLCQHGKADFVIEIGRSRETVKLMVADISVDGILGLDFLRACKGDINFEQSSLKLNNEECRFSWEGTLGCYRVTADKDVCLPPRSEVVIQAKVPGENTFGSADYLVEAEPKFLESGRALVGRALVKGHNIVPVCLMNITESVQQIHGGTLIAKMTAVEEQNASAGEAENSAKGLRSDLRELFDKCKLNLSPAQFSKDKTQLSNWMSRDSQFDLLYKLSRDGVSPHRFHELCDNKGPTVTIFYNTESNVYGGYLSDSWGSTGDWCTDQRAFLFKLYSAGNWKPKKCPYICKETHYKADYCGPWFFSLPSFNSQKEEILSRKNYYHLNIDSFFDGKRFDMNGETARSVANGHNNVTDLEVYMVKDAELNLPCRETPEWNIQTMKELKDFVVRYEPLEEINIQEVNILLLGQVGAGKSSFINTINSIFKGEISSRACSGSEEYCITKKFEKFRIRDHSTKKYLRFRICDTHGVKEGLFINRMDLGYILDGHLPNYYKFQEFSVKTFTKGFVEKPTVGEKMHVVAFVLDSTSLDFLSKNVLSALWKMKSVVVERGIPHVVLLTHIDKICYLEIDNVQKVFTSAPIETAVNKAARTIGIPRSHVLPVKNYEKETLLKTNINILTLTTLRRLLMFADDFLENQNDQEQENAQI</sequence>
<dbReference type="PANTHER" id="PTHR14241">
    <property type="entry name" value="INTERFERON-INDUCED PROTEIN 44"/>
    <property type="match status" value="1"/>
</dbReference>
<dbReference type="Proteomes" id="UP000005408">
    <property type="component" value="Unassembled WGS sequence"/>
</dbReference>
<dbReference type="GO" id="GO:0003676">
    <property type="term" value="F:nucleic acid binding"/>
    <property type="evidence" value="ECO:0007669"/>
    <property type="project" value="InterPro"/>
</dbReference>
<name>A0A8W8M9H6_MAGGI</name>
<evidence type="ECO:0000313" key="8">
    <source>
        <dbReference type="EnsemblMetazoa" id="G31183.1:cds"/>
    </source>
</evidence>
<feature type="region of interest" description="Disordered" evidence="4">
    <location>
        <begin position="55"/>
        <end position="96"/>
    </location>
</feature>
<dbReference type="Gene3D" id="3.40.50.300">
    <property type="entry name" value="P-loop containing nucleotide triphosphate hydrolases"/>
    <property type="match status" value="1"/>
</dbReference>
<evidence type="ECO:0000259" key="5">
    <source>
        <dbReference type="PROSITE" id="PS50158"/>
    </source>
</evidence>
<dbReference type="InterPro" id="IPR001995">
    <property type="entry name" value="Peptidase_A2_cat"/>
</dbReference>
<dbReference type="Gene3D" id="4.10.60.10">
    <property type="entry name" value="Zinc finger, CCHC-type"/>
    <property type="match status" value="1"/>
</dbReference>
<dbReference type="InterPro" id="IPR001878">
    <property type="entry name" value="Znf_CCHC"/>
</dbReference>
<feature type="domain" description="Peptidase A2" evidence="6">
    <location>
        <begin position="117"/>
        <end position="195"/>
    </location>
</feature>
<evidence type="ECO:0000313" key="9">
    <source>
        <dbReference type="Proteomes" id="UP000005408"/>
    </source>
</evidence>
<feature type="domain" description="CCHC-type" evidence="5">
    <location>
        <begin position="40"/>
        <end position="56"/>
    </location>
</feature>
<dbReference type="InterPro" id="IPR027417">
    <property type="entry name" value="P-loop_NTPase"/>
</dbReference>
<dbReference type="InterPro" id="IPR001969">
    <property type="entry name" value="Aspartic_peptidase_AS"/>
</dbReference>
<keyword evidence="9" id="KW-1185">Reference proteome</keyword>
<accession>A0A8W8M9H6</accession>